<comment type="caution">
    <text evidence="1">The sequence shown here is derived from an EMBL/GenBank/DDBJ whole genome shotgun (WGS) entry which is preliminary data.</text>
</comment>
<dbReference type="Proteomes" id="UP001317259">
    <property type="component" value="Unassembled WGS sequence"/>
</dbReference>
<reference evidence="1 2" key="1">
    <citation type="submission" date="2022-04" db="EMBL/GenBank/DDBJ databases">
        <title>Genome draft of Actinomadura sp. ATCC 31491.</title>
        <authorList>
            <person name="Shi X."/>
            <person name="Du Y."/>
        </authorList>
    </citation>
    <scope>NUCLEOTIDE SEQUENCE [LARGE SCALE GENOMIC DNA]</scope>
    <source>
        <strain evidence="1 2">ATCC 31491</strain>
    </source>
</reference>
<proteinExistence type="predicted"/>
<dbReference type="RefSeq" id="WP_242381112.1">
    <property type="nucleotide sequence ID" value="NZ_JAKRKC020000001.1"/>
</dbReference>
<keyword evidence="2" id="KW-1185">Reference proteome</keyword>
<keyword evidence="1" id="KW-0436">Ligase</keyword>
<protein>
    <submittedName>
        <fullName evidence="1">2'-5' RNA ligase family protein</fullName>
    </submittedName>
</protein>
<dbReference type="Pfam" id="PF13563">
    <property type="entry name" value="2_5_RNA_ligase2"/>
    <property type="match status" value="1"/>
</dbReference>
<dbReference type="EMBL" id="JAKRKC020000001">
    <property type="protein sequence ID" value="MCK2217930.1"/>
    <property type="molecule type" value="Genomic_DNA"/>
</dbReference>
<sequence length="206" mass="22803">MADEVRAHWWPREGWRPGRLACTWHLTFERAPRLHRLAERYQEALARVPGHHPVPVRWLHLTMQSVGWADEVPPTRLDAVAAAVAVRLRRLPPFTLTFHRAAVAGEGVVLEPAPADAVRRLRDEVRAGIAAVTPVPEPAGGFWPHVSLTYAGAPGSAGPYEEALRAVTAGPAEVEVDRVALIVQERVLAPEWVYRWTTRAEARLGG</sequence>
<accession>A0ABT0G052</accession>
<dbReference type="Gene3D" id="3.90.1140.10">
    <property type="entry name" value="Cyclic phosphodiesterase"/>
    <property type="match status" value="1"/>
</dbReference>
<name>A0ABT0G052_9ACTN</name>
<organism evidence="1 2">
    <name type="scientific">Actinomadura luzonensis</name>
    <dbReference type="NCBI Taxonomy" id="2805427"/>
    <lineage>
        <taxon>Bacteria</taxon>
        <taxon>Bacillati</taxon>
        <taxon>Actinomycetota</taxon>
        <taxon>Actinomycetes</taxon>
        <taxon>Streptosporangiales</taxon>
        <taxon>Thermomonosporaceae</taxon>
        <taxon>Actinomadura</taxon>
    </lineage>
</organism>
<gene>
    <name evidence="1" type="ORF">MF672_029665</name>
</gene>
<dbReference type="GO" id="GO:0016874">
    <property type="term" value="F:ligase activity"/>
    <property type="evidence" value="ECO:0007669"/>
    <property type="project" value="UniProtKB-KW"/>
</dbReference>
<evidence type="ECO:0000313" key="2">
    <source>
        <dbReference type="Proteomes" id="UP001317259"/>
    </source>
</evidence>
<evidence type="ECO:0000313" key="1">
    <source>
        <dbReference type="EMBL" id="MCK2217930.1"/>
    </source>
</evidence>
<dbReference type="InterPro" id="IPR009097">
    <property type="entry name" value="Cyclic_Pdiesterase"/>
</dbReference>
<dbReference type="SUPFAM" id="SSF55144">
    <property type="entry name" value="LigT-like"/>
    <property type="match status" value="1"/>
</dbReference>